<dbReference type="AlphaFoldDB" id="A0A0D6Z749"/>
<keyword evidence="2" id="KW-1185">Reference proteome</keyword>
<accession>A0A0D6Z749</accession>
<dbReference type="EMBL" id="JXIQ01000180">
    <property type="protein sequence ID" value="KIY20846.1"/>
    <property type="molecule type" value="Genomic_DNA"/>
</dbReference>
<feature type="non-terminal residue" evidence="1">
    <location>
        <position position="91"/>
    </location>
</feature>
<protein>
    <submittedName>
        <fullName evidence="1">Uncharacterized protein</fullName>
    </submittedName>
</protein>
<organism evidence="1 2">
    <name type="scientific">Mesobacillus subterraneus</name>
    <dbReference type="NCBI Taxonomy" id="285983"/>
    <lineage>
        <taxon>Bacteria</taxon>
        <taxon>Bacillati</taxon>
        <taxon>Bacillota</taxon>
        <taxon>Bacilli</taxon>
        <taxon>Bacillales</taxon>
        <taxon>Bacillaceae</taxon>
        <taxon>Mesobacillus</taxon>
    </lineage>
</organism>
<feature type="non-terminal residue" evidence="1">
    <location>
        <position position="1"/>
    </location>
</feature>
<sequence length="91" mass="10956">NIWLYASIFPQLQKKGQHINSDIIKKTEQFLSFLKEKYKIHFENCLAPVPMSLSDKNFLAYNYVRLLPIHPFYCIKTFILNKNTWISFRRT</sequence>
<comment type="caution">
    <text evidence="1">The sequence shown here is derived from an EMBL/GenBank/DDBJ whole genome shotgun (WGS) entry which is preliminary data.</text>
</comment>
<proteinExistence type="predicted"/>
<evidence type="ECO:0000313" key="1">
    <source>
        <dbReference type="EMBL" id="KIY20846.1"/>
    </source>
</evidence>
<gene>
    <name evidence="1" type="ORF">UB32_16990</name>
</gene>
<reference evidence="1 2" key="1">
    <citation type="submission" date="2015-01" db="EMBL/GenBank/DDBJ databases">
        <title>Draft genome sequences of the supercritical CO2 tolerant bacteria Bacillus subterraneus MITOT1 and Bacillus cereus MIT0214.</title>
        <authorList>
            <person name="Peet K.C."/>
            <person name="Thompson J.R."/>
        </authorList>
    </citation>
    <scope>NUCLEOTIDE SEQUENCE [LARGE SCALE GENOMIC DNA]</scope>
    <source>
        <strain evidence="1 2">MITOT1</strain>
    </source>
</reference>
<dbReference type="Proteomes" id="UP000032512">
    <property type="component" value="Unassembled WGS sequence"/>
</dbReference>
<name>A0A0D6Z749_9BACI</name>
<evidence type="ECO:0000313" key="2">
    <source>
        <dbReference type="Proteomes" id="UP000032512"/>
    </source>
</evidence>